<proteinExistence type="predicted"/>
<dbReference type="Proteomes" id="UP000255101">
    <property type="component" value="Unassembled WGS sequence"/>
</dbReference>
<organism evidence="1 2">
    <name type="scientific">Peptostreptococcus anaerobius</name>
    <dbReference type="NCBI Taxonomy" id="1261"/>
    <lineage>
        <taxon>Bacteria</taxon>
        <taxon>Bacillati</taxon>
        <taxon>Bacillota</taxon>
        <taxon>Clostridia</taxon>
        <taxon>Peptostreptococcales</taxon>
        <taxon>Peptostreptococcaceae</taxon>
        <taxon>Peptostreptococcus</taxon>
    </lineage>
</organism>
<protein>
    <submittedName>
        <fullName evidence="1">Uncharacterized protein</fullName>
    </submittedName>
</protein>
<gene>
    <name evidence="1" type="ORF">NCTC11460_01978</name>
</gene>
<dbReference type="EMBL" id="UGTB01000004">
    <property type="protein sequence ID" value="SUB61983.1"/>
    <property type="molecule type" value="Genomic_DNA"/>
</dbReference>
<evidence type="ECO:0000313" key="2">
    <source>
        <dbReference type="Proteomes" id="UP000255101"/>
    </source>
</evidence>
<name>A0A379CI52_9FIRM</name>
<reference evidence="1 2" key="1">
    <citation type="submission" date="2018-06" db="EMBL/GenBank/DDBJ databases">
        <authorList>
            <consortium name="Pathogen Informatics"/>
            <person name="Doyle S."/>
        </authorList>
    </citation>
    <scope>NUCLEOTIDE SEQUENCE [LARGE SCALE GENOMIC DNA]</scope>
    <source>
        <strain evidence="1 2">NCTC11460</strain>
    </source>
</reference>
<accession>A0A379CI52</accession>
<dbReference type="AlphaFoldDB" id="A0A379CI52"/>
<evidence type="ECO:0000313" key="1">
    <source>
        <dbReference type="EMBL" id="SUB61983.1"/>
    </source>
</evidence>
<sequence>MRLVLDLKNNRIRLTSYISPDLDDLIEEFMEENNISTKSQALERMLIEFRYMRNEVEFLRGVVGGGGMTGSFGYSRPPVGRRAASKPIDKVKTSIDDIYSNMPD</sequence>
<dbReference type="RefSeq" id="WP_021934696.1">
    <property type="nucleotide sequence ID" value="NZ_JAQMNB010000005.1"/>
</dbReference>